<comment type="similarity">
    <text evidence="3 16">Belongs to the CDP-alcohol phosphatidyltransferase class-I family.</text>
</comment>
<dbReference type="EMBL" id="JBHUJB010000031">
    <property type="protein sequence ID" value="MFD2158709.1"/>
    <property type="molecule type" value="Genomic_DNA"/>
</dbReference>
<evidence type="ECO:0000256" key="6">
    <source>
        <dbReference type="ARBA" id="ARBA00022516"/>
    </source>
</evidence>
<evidence type="ECO:0000256" key="10">
    <source>
        <dbReference type="ARBA" id="ARBA00023098"/>
    </source>
</evidence>
<evidence type="ECO:0000256" key="8">
    <source>
        <dbReference type="ARBA" id="ARBA00022692"/>
    </source>
</evidence>
<evidence type="ECO:0000256" key="14">
    <source>
        <dbReference type="ARBA" id="ARBA00048586"/>
    </source>
</evidence>
<keyword evidence="12" id="KW-0594">Phospholipid biosynthesis</keyword>
<evidence type="ECO:0000256" key="13">
    <source>
        <dbReference type="ARBA" id="ARBA00023264"/>
    </source>
</evidence>
<comment type="pathway">
    <text evidence="2">Phospholipid metabolism; phosphatidylglycerol biosynthesis; phosphatidylglycerol from CDP-diacylglycerol: step 1/2.</text>
</comment>
<evidence type="ECO:0000256" key="12">
    <source>
        <dbReference type="ARBA" id="ARBA00023209"/>
    </source>
</evidence>
<keyword evidence="13" id="KW-1208">Phospholipid metabolism</keyword>
<evidence type="ECO:0000256" key="7">
    <source>
        <dbReference type="ARBA" id="ARBA00022679"/>
    </source>
</evidence>
<organism evidence="18 19">
    <name type="scientific">Rubritalea tangerina</name>
    <dbReference type="NCBI Taxonomy" id="430798"/>
    <lineage>
        <taxon>Bacteria</taxon>
        <taxon>Pseudomonadati</taxon>
        <taxon>Verrucomicrobiota</taxon>
        <taxon>Verrucomicrobiia</taxon>
        <taxon>Verrucomicrobiales</taxon>
        <taxon>Rubritaleaceae</taxon>
        <taxon>Rubritalea</taxon>
    </lineage>
</organism>
<evidence type="ECO:0000313" key="19">
    <source>
        <dbReference type="Proteomes" id="UP001597389"/>
    </source>
</evidence>
<keyword evidence="8 17" id="KW-0812">Transmembrane</keyword>
<evidence type="ECO:0000256" key="9">
    <source>
        <dbReference type="ARBA" id="ARBA00022989"/>
    </source>
</evidence>
<dbReference type="PANTHER" id="PTHR14269">
    <property type="entry name" value="CDP-DIACYLGLYCEROL--GLYCEROL-3-PHOSPHATE 3-PHOSPHATIDYLTRANSFERASE-RELATED"/>
    <property type="match status" value="1"/>
</dbReference>
<evidence type="ECO:0000256" key="2">
    <source>
        <dbReference type="ARBA" id="ARBA00005042"/>
    </source>
</evidence>
<feature type="transmembrane region" description="Helical" evidence="17">
    <location>
        <begin position="71"/>
        <end position="97"/>
    </location>
</feature>
<feature type="transmembrane region" description="Helical" evidence="17">
    <location>
        <begin position="12"/>
        <end position="42"/>
    </location>
</feature>
<dbReference type="PROSITE" id="PS00379">
    <property type="entry name" value="CDP_ALCOHOL_P_TRANSF"/>
    <property type="match status" value="1"/>
</dbReference>
<keyword evidence="7 16" id="KW-0808">Transferase</keyword>
<comment type="catalytic activity">
    <reaction evidence="14">
        <text>a CDP-1,2-diacyl-sn-glycerol + sn-glycerol 3-phosphate = a 1,2-diacyl-sn-glycero-3-phospho-(1'-sn-glycero-3'-phosphate) + CMP + H(+)</text>
        <dbReference type="Rhea" id="RHEA:12593"/>
        <dbReference type="ChEBI" id="CHEBI:15378"/>
        <dbReference type="ChEBI" id="CHEBI:57597"/>
        <dbReference type="ChEBI" id="CHEBI:58332"/>
        <dbReference type="ChEBI" id="CHEBI:60110"/>
        <dbReference type="ChEBI" id="CHEBI:60377"/>
        <dbReference type="EC" id="2.7.8.5"/>
    </reaction>
</comment>
<keyword evidence="9 17" id="KW-1133">Transmembrane helix</keyword>
<dbReference type="PANTHER" id="PTHR14269:SF62">
    <property type="entry name" value="CDP-DIACYLGLYCEROL--GLYCEROL-3-PHOSPHATE 3-PHOSPHATIDYLTRANSFERASE 1, CHLOROPLASTIC"/>
    <property type="match status" value="1"/>
</dbReference>
<dbReference type="InterPro" id="IPR004570">
    <property type="entry name" value="Phosphatidylglycerol_P_synth"/>
</dbReference>
<evidence type="ECO:0000256" key="1">
    <source>
        <dbReference type="ARBA" id="ARBA00004141"/>
    </source>
</evidence>
<dbReference type="Gene3D" id="1.20.120.1760">
    <property type="match status" value="1"/>
</dbReference>
<dbReference type="InterPro" id="IPR048254">
    <property type="entry name" value="CDP_ALCOHOL_P_TRANSF_CS"/>
</dbReference>
<evidence type="ECO:0000256" key="17">
    <source>
        <dbReference type="SAM" id="Phobius"/>
    </source>
</evidence>
<gene>
    <name evidence="18" type="primary">pgsA</name>
    <name evidence="18" type="ORF">ACFSW8_07360</name>
</gene>
<keyword evidence="6" id="KW-0444">Lipid biosynthesis</keyword>
<proteinExistence type="inferred from homology"/>
<evidence type="ECO:0000256" key="3">
    <source>
        <dbReference type="ARBA" id="ARBA00010441"/>
    </source>
</evidence>
<evidence type="ECO:0000313" key="18">
    <source>
        <dbReference type="EMBL" id="MFD2158709.1"/>
    </source>
</evidence>
<feature type="transmembrane region" description="Helical" evidence="17">
    <location>
        <begin position="166"/>
        <end position="187"/>
    </location>
</feature>
<keyword evidence="11 17" id="KW-0472">Membrane</keyword>
<evidence type="ECO:0000256" key="16">
    <source>
        <dbReference type="RuleBase" id="RU003750"/>
    </source>
</evidence>
<evidence type="ECO:0000256" key="15">
    <source>
        <dbReference type="NCBIfam" id="TIGR00560"/>
    </source>
</evidence>
<evidence type="ECO:0000256" key="5">
    <source>
        <dbReference type="ARBA" id="ARBA00014944"/>
    </source>
</evidence>
<dbReference type="EC" id="2.7.8.5" evidence="4 15"/>
<name>A0ABW4Z9Z6_9BACT</name>
<protein>
    <recommendedName>
        <fullName evidence="5 15">CDP-diacylglycerol--glycerol-3-phosphate 3-phosphatidyltransferase</fullName>
        <ecNumber evidence="4 15">2.7.8.5</ecNumber>
    </recommendedName>
</protein>
<dbReference type="Proteomes" id="UP001597389">
    <property type="component" value="Unassembled WGS sequence"/>
</dbReference>
<keyword evidence="10" id="KW-0443">Lipid metabolism</keyword>
<sequence>MNIPNSITVLRLVLTAVFIIAASIDAHWAAVTALVTFSVAAISDWLDGYLARKLNLVTALGKLLDPLADKILVSAGFIFLSVNPHVYCPVWVTCLIIGREFMVTGLRQIAVEQGKVIAADKLGKWKTTFQLTFVIGSLTHISFLPLDSQNPAVALFQWLSNPDHYIIPATMWIAAALTLISGFNYIYKNRELLQH</sequence>
<dbReference type="NCBIfam" id="TIGR00560">
    <property type="entry name" value="pgsA"/>
    <property type="match status" value="1"/>
</dbReference>
<comment type="subcellular location">
    <subcellularLocation>
        <location evidence="1">Membrane</location>
        <topology evidence="1">Multi-pass membrane protein</topology>
    </subcellularLocation>
</comment>
<dbReference type="InterPro" id="IPR043130">
    <property type="entry name" value="CDP-OH_PTrfase_TM_dom"/>
</dbReference>
<comment type="caution">
    <text evidence="18">The sequence shown here is derived from an EMBL/GenBank/DDBJ whole genome shotgun (WGS) entry which is preliminary data.</text>
</comment>
<evidence type="ECO:0000256" key="4">
    <source>
        <dbReference type="ARBA" id="ARBA00013170"/>
    </source>
</evidence>
<dbReference type="GO" id="GO:0008444">
    <property type="term" value="F:CDP-diacylglycerol-glycerol-3-phosphate 3-phosphatidyltransferase activity"/>
    <property type="evidence" value="ECO:0007669"/>
    <property type="project" value="UniProtKB-EC"/>
</dbReference>
<dbReference type="RefSeq" id="WP_377090879.1">
    <property type="nucleotide sequence ID" value="NZ_JBHSJL010000014.1"/>
</dbReference>
<dbReference type="InterPro" id="IPR050324">
    <property type="entry name" value="CDP-alcohol_PTase-I"/>
</dbReference>
<accession>A0ABW4Z9Z6</accession>
<evidence type="ECO:0000256" key="11">
    <source>
        <dbReference type="ARBA" id="ARBA00023136"/>
    </source>
</evidence>
<keyword evidence="19" id="KW-1185">Reference proteome</keyword>
<reference evidence="19" key="1">
    <citation type="journal article" date="2019" name="Int. J. Syst. Evol. Microbiol.">
        <title>The Global Catalogue of Microorganisms (GCM) 10K type strain sequencing project: providing services to taxonomists for standard genome sequencing and annotation.</title>
        <authorList>
            <consortium name="The Broad Institute Genomics Platform"/>
            <consortium name="The Broad Institute Genome Sequencing Center for Infectious Disease"/>
            <person name="Wu L."/>
            <person name="Ma J."/>
        </authorList>
    </citation>
    <scope>NUCLEOTIDE SEQUENCE [LARGE SCALE GENOMIC DNA]</scope>
    <source>
        <strain evidence="19">CCUG 57942</strain>
    </source>
</reference>
<dbReference type="PIRSF" id="PIRSF000847">
    <property type="entry name" value="Phos_ph_gly_syn"/>
    <property type="match status" value="1"/>
</dbReference>
<dbReference type="InterPro" id="IPR000462">
    <property type="entry name" value="CDP-OH_P_trans"/>
</dbReference>
<dbReference type="Pfam" id="PF01066">
    <property type="entry name" value="CDP-OH_P_transf"/>
    <property type="match status" value="1"/>
</dbReference>